<dbReference type="InterPro" id="IPR005318">
    <property type="entry name" value="OM_porin_bac"/>
</dbReference>
<dbReference type="OrthoDB" id="6759120at2"/>
<dbReference type="KEGG" id="pre:PCA10_47200"/>
<keyword evidence="3 4" id="KW-0732">Signal</keyword>
<dbReference type="PATRIC" id="fig|1245471.3.peg.4780"/>
<evidence type="ECO:0000313" key="6">
    <source>
        <dbReference type="Proteomes" id="UP000015503"/>
    </source>
</evidence>
<organism evidence="5 6">
    <name type="scientific">Metapseudomonas resinovorans NBRC 106553</name>
    <dbReference type="NCBI Taxonomy" id="1245471"/>
    <lineage>
        <taxon>Bacteria</taxon>
        <taxon>Pseudomonadati</taxon>
        <taxon>Pseudomonadota</taxon>
        <taxon>Gammaproteobacteria</taxon>
        <taxon>Pseudomonadales</taxon>
        <taxon>Pseudomonadaceae</taxon>
        <taxon>Metapseudomonas</taxon>
    </lineage>
</organism>
<comment type="similarity">
    <text evidence="1">Belongs to the outer membrane porin (Opr) (TC 1.B.25) family.</text>
</comment>
<gene>
    <name evidence="5" type="primary">opdB</name>
    <name evidence="5" type="ORF">PCA10_47200</name>
</gene>
<dbReference type="STRING" id="1245471.PCA10_47200"/>
<feature type="signal peptide" evidence="4">
    <location>
        <begin position="1"/>
        <end position="24"/>
    </location>
</feature>
<dbReference type="Gene3D" id="2.40.160.10">
    <property type="entry name" value="Porin"/>
    <property type="match status" value="1"/>
</dbReference>
<evidence type="ECO:0000256" key="2">
    <source>
        <dbReference type="ARBA" id="ARBA00022448"/>
    </source>
</evidence>
<evidence type="ECO:0000256" key="4">
    <source>
        <dbReference type="SAM" id="SignalP"/>
    </source>
</evidence>
<proteinExistence type="inferred from homology"/>
<sequence length="443" mass="48281">MPVDKWSALALAVVSVATAQSALAGQQEEAQGFVEDASLVLLNRNFYMNHDLRDSGPDEQSYQEEWAQGFIGTFESGFTQGTVGFGVDAYGMLGLKLDSGRGRSGTGLLPVDSEGRAQDDYSEAGGVVKMRLSSTVLKYGEMQVETPVFDTGDLRLLPETATGFLLSSDELEGLSLTAGHFTAFNNRDSTNSRDEFFGYAVDTSAGGIDFVGGSYAISDALSVTLYGSELSETWRQYYGNLNYTLAIDDEQSLNFDFNLYRTNDHGEALAGEIDNTTFSLAAVYSIGAHSFALAYQKVDGDTPFDYVGGDSIYLANSVQYSDFNGAHEKSWQARYDLDMSSFGVPGLSFMARYITGDNIDGTRAEQGGAYNPFDEDLGEFVPLQGADGKHWERDLEVSYVVQEGAAKDLSFRVRQATHRANADQGEGSIDEVRLIIEYPLEIL</sequence>
<feature type="chain" id="PRO_5004535604" evidence="4">
    <location>
        <begin position="25"/>
        <end position="443"/>
    </location>
</feature>
<dbReference type="GO" id="GO:0016020">
    <property type="term" value="C:membrane"/>
    <property type="evidence" value="ECO:0007669"/>
    <property type="project" value="InterPro"/>
</dbReference>
<dbReference type="EMBL" id="AP013068">
    <property type="protein sequence ID" value="BAN50452.1"/>
    <property type="molecule type" value="Genomic_DNA"/>
</dbReference>
<protein>
    <submittedName>
        <fullName evidence="5">Putative proline-specific porin OpdB</fullName>
    </submittedName>
</protein>
<dbReference type="Proteomes" id="UP000015503">
    <property type="component" value="Chromosome"/>
</dbReference>
<accession>S6AIH6</accession>
<keyword evidence="2" id="KW-0813">Transport</keyword>
<name>S6AIH6_METRE</name>
<reference evidence="5 6" key="1">
    <citation type="journal article" date="2013" name="Genome Announc.">
        <title>Complete Genome Sequence of the Carbazole Degrader Pseudomonas resinovorans Strain CA10 (NBRC 106553).</title>
        <authorList>
            <person name="Shintani M."/>
            <person name="Hosoyama A."/>
            <person name="Ohji S."/>
            <person name="Tsuchikane K."/>
            <person name="Takarada H."/>
            <person name="Yamazoe A."/>
            <person name="Fujita N."/>
            <person name="Nojiri H."/>
        </authorList>
    </citation>
    <scope>NUCLEOTIDE SEQUENCE [LARGE SCALE GENOMIC DNA]</scope>
    <source>
        <strain evidence="5 6">NBRC 106553</strain>
    </source>
</reference>
<dbReference type="Pfam" id="PF03573">
    <property type="entry name" value="OprD"/>
    <property type="match status" value="1"/>
</dbReference>
<evidence type="ECO:0000256" key="3">
    <source>
        <dbReference type="ARBA" id="ARBA00022729"/>
    </source>
</evidence>
<dbReference type="InterPro" id="IPR023614">
    <property type="entry name" value="Porin_dom_sf"/>
</dbReference>
<keyword evidence="6" id="KW-1185">Reference proteome</keyword>
<dbReference type="AlphaFoldDB" id="S6AIH6"/>
<dbReference type="GO" id="GO:0015288">
    <property type="term" value="F:porin activity"/>
    <property type="evidence" value="ECO:0007669"/>
    <property type="project" value="TreeGrafter"/>
</dbReference>
<dbReference type="eggNOG" id="COG3203">
    <property type="taxonomic scope" value="Bacteria"/>
</dbReference>
<dbReference type="PANTHER" id="PTHR34596:SF2">
    <property type="entry name" value="CHITOPORIN"/>
    <property type="match status" value="1"/>
</dbReference>
<dbReference type="HOGENOM" id="CLU_042378_2_0_6"/>
<dbReference type="RefSeq" id="WP_016494581.1">
    <property type="nucleotide sequence ID" value="NC_021499.1"/>
</dbReference>
<evidence type="ECO:0000256" key="1">
    <source>
        <dbReference type="ARBA" id="ARBA00009075"/>
    </source>
</evidence>
<dbReference type="PANTHER" id="PTHR34596">
    <property type="entry name" value="CHITOPORIN"/>
    <property type="match status" value="1"/>
</dbReference>
<evidence type="ECO:0000313" key="5">
    <source>
        <dbReference type="EMBL" id="BAN50452.1"/>
    </source>
</evidence>